<dbReference type="EMBL" id="JAUCMV010000002">
    <property type="protein sequence ID" value="KAK0414592.1"/>
    <property type="molecule type" value="Genomic_DNA"/>
</dbReference>
<reference evidence="3" key="1">
    <citation type="submission" date="2023-06" db="EMBL/GenBank/DDBJ databases">
        <title>Genomic analysis of the entomopathogenic nematode Steinernema hermaphroditum.</title>
        <authorList>
            <person name="Schwarz E.M."/>
            <person name="Heppert J.K."/>
            <person name="Baniya A."/>
            <person name="Schwartz H.T."/>
            <person name="Tan C.-H."/>
            <person name="Antoshechkin I."/>
            <person name="Sternberg P.W."/>
            <person name="Goodrich-Blair H."/>
            <person name="Dillman A.R."/>
        </authorList>
    </citation>
    <scope>NUCLEOTIDE SEQUENCE</scope>
    <source>
        <strain evidence="3">PS9179</strain>
        <tissue evidence="3">Whole animal</tissue>
    </source>
</reference>
<comment type="caution">
    <text evidence="3">The sequence shown here is derived from an EMBL/GenBank/DDBJ whole genome shotgun (WGS) entry which is preliminary data.</text>
</comment>
<keyword evidence="2" id="KW-0812">Transmembrane</keyword>
<proteinExistence type="predicted"/>
<evidence type="ECO:0000313" key="3">
    <source>
        <dbReference type="EMBL" id="KAK0414592.1"/>
    </source>
</evidence>
<feature type="transmembrane region" description="Helical" evidence="2">
    <location>
        <begin position="142"/>
        <end position="163"/>
    </location>
</feature>
<organism evidence="3 4">
    <name type="scientific">Steinernema hermaphroditum</name>
    <dbReference type="NCBI Taxonomy" id="289476"/>
    <lineage>
        <taxon>Eukaryota</taxon>
        <taxon>Metazoa</taxon>
        <taxon>Ecdysozoa</taxon>
        <taxon>Nematoda</taxon>
        <taxon>Chromadorea</taxon>
        <taxon>Rhabditida</taxon>
        <taxon>Tylenchina</taxon>
        <taxon>Panagrolaimomorpha</taxon>
        <taxon>Strongyloidoidea</taxon>
        <taxon>Steinernematidae</taxon>
        <taxon>Steinernema</taxon>
    </lineage>
</organism>
<keyword evidence="2" id="KW-1133">Transmembrane helix</keyword>
<feature type="compositionally biased region" description="Low complexity" evidence="1">
    <location>
        <begin position="50"/>
        <end position="60"/>
    </location>
</feature>
<evidence type="ECO:0000256" key="2">
    <source>
        <dbReference type="SAM" id="Phobius"/>
    </source>
</evidence>
<sequence length="164" mass="18568">MISPIGRYSMHRLAVGEEWRRNLLSEDMDRHNSESDEEYLDRFTPPSSPPASYRSASSSPEFQLRPMARHRPIASPPRRYSRHDASSPASPDPEVISLGAYSNASTPLSCRSVSTDVPASSILSEEDKPREEKKVAVEPTRWYSLEIIALLCFLILVIDWMYAN</sequence>
<keyword evidence="4" id="KW-1185">Reference proteome</keyword>
<accession>A0AA39HYU1</accession>
<name>A0AA39HYU1_9BILA</name>
<evidence type="ECO:0000313" key="4">
    <source>
        <dbReference type="Proteomes" id="UP001175271"/>
    </source>
</evidence>
<feature type="region of interest" description="Disordered" evidence="1">
    <location>
        <begin position="28"/>
        <end position="98"/>
    </location>
</feature>
<keyword evidence="2" id="KW-0472">Membrane</keyword>
<evidence type="ECO:0000256" key="1">
    <source>
        <dbReference type="SAM" id="MobiDB-lite"/>
    </source>
</evidence>
<protein>
    <submittedName>
        <fullName evidence="3">Uncharacterized protein</fullName>
    </submittedName>
</protein>
<dbReference type="Proteomes" id="UP001175271">
    <property type="component" value="Unassembled WGS sequence"/>
</dbReference>
<gene>
    <name evidence="3" type="ORF">QR680_011517</name>
</gene>
<dbReference type="AlphaFoldDB" id="A0AA39HYU1"/>